<comment type="caution">
    <text evidence="1">The sequence shown here is derived from an EMBL/GenBank/DDBJ whole genome shotgun (WGS) entry which is preliminary data.</text>
</comment>
<protein>
    <submittedName>
        <fullName evidence="1">Uncharacterized protein</fullName>
    </submittedName>
</protein>
<dbReference type="Proteomes" id="UP001153069">
    <property type="component" value="Unassembled WGS sequence"/>
</dbReference>
<dbReference type="OrthoDB" id="187141at2759"/>
<dbReference type="AlphaFoldDB" id="A0A9N8HL21"/>
<reference evidence="1" key="1">
    <citation type="submission" date="2020-06" db="EMBL/GenBank/DDBJ databases">
        <authorList>
            <consortium name="Plant Systems Biology data submission"/>
        </authorList>
    </citation>
    <scope>NUCLEOTIDE SEQUENCE</scope>
    <source>
        <strain evidence="1">D6</strain>
    </source>
</reference>
<dbReference type="EMBL" id="CAICTM010000652">
    <property type="protein sequence ID" value="CAB9514438.1"/>
    <property type="molecule type" value="Genomic_DNA"/>
</dbReference>
<sequence length="676" mass="75865">MATTIIRSSPGHSISTNDDISGFLWGLGLSTTATVAVGSFLAAASTKGTTSEGTKESLWSSLKVSAAHFWRDIFILPLKCWVLRHWFFPHNKHVILLPADKTAKTLAAASSSTTTIRSEQHFEHWTLLIIFPGHGCPPEHYIPIAQVLQEQARRSHLKLVVGIVAGNERLQKKSSWWSWSIFRWALDHGNPTVLANWIQLLAEEAVLSGKSSTDENPSSSLSTAALRHIYNPHLRPQIFQDLFVWGHSSLGGQHAIRAAYSSKFRGLLLYGCSLATCCPQTGRQRRPESIQNALLASYPRPVLTMVGARDGHFRCLRVASEAQVLQRDIQRQSDNFGSGNNINNQDTLKRQARLRKPIVVLSELNHGQMANGRWPSLTAAKKPSDFSSRESLATAHARIAQVALDFVQTHSTCPLASQRVVEAQNRLLHLGKSTHTMYLSPWLRLSARDYACRFVAQIQQELLHVTAGDADSKFYLYEEEDADESSVEQDVRAPEILPQWHVQHEDFLYSKPHWDAEANQLVMNVVEQDPVGISVPPQLAKTLAFKGRSQDEILFNQNVYREIKDSQQPTLMQLNQQTFNRILNAVTLAQKRRYLAEGKQLRFGPDILVWPPPLWVTQPISITKMNDSGGTHYYLWQSTYTSTPVSSPAPFGGAWYGKPLSPTQAYEWIVFDAFKP</sequence>
<name>A0A9N8HL21_9STRA</name>
<gene>
    <name evidence="1" type="ORF">SEMRO_653_G181940.1</name>
</gene>
<proteinExistence type="predicted"/>
<organism evidence="1 2">
    <name type="scientific">Seminavis robusta</name>
    <dbReference type="NCBI Taxonomy" id="568900"/>
    <lineage>
        <taxon>Eukaryota</taxon>
        <taxon>Sar</taxon>
        <taxon>Stramenopiles</taxon>
        <taxon>Ochrophyta</taxon>
        <taxon>Bacillariophyta</taxon>
        <taxon>Bacillariophyceae</taxon>
        <taxon>Bacillariophycidae</taxon>
        <taxon>Naviculales</taxon>
        <taxon>Naviculaceae</taxon>
        <taxon>Seminavis</taxon>
    </lineage>
</organism>
<accession>A0A9N8HL21</accession>
<evidence type="ECO:0000313" key="1">
    <source>
        <dbReference type="EMBL" id="CAB9514438.1"/>
    </source>
</evidence>
<keyword evidence="2" id="KW-1185">Reference proteome</keyword>
<evidence type="ECO:0000313" key="2">
    <source>
        <dbReference type="Proteomes" id="UP001153069"/>
    </source>
</evidence>